<feature type="domain" description="FAD-binding FR-type" evidence="12">
    <location>
        <begin position="5"/>
        <end position="96"/>
    </location>
</feature>
<dbReference type="GO" id="GO:0051537">
    <property type="term" value="F:2 iron, 2 sulfur cluster binding"/>
    <property type="evidence" value="ECO:0007669"/>
    <property type="project" value="UniProtKB-KW"/>
</dbReference>
<dbReference type="InterPro" id="IPR017927">
    <property type="entry name" value="FAD-bd_FR_type"/>
</dbReference>
<feature type="binding site" evidence="11">
    <location>
        <position position="217"/>
    </location>
    <ligand>
        <name>[2Fe-2S] cluster</name>
        <dbReference type="ChEBI" id="CHEBI:190135"/>
    </ligand>
</feature>
<comment type="cofactor">
    <cofactor evidence="10">
        <name>[2Fe-2S] cluster</name>
        <dbReference type="ChEBI" id="CHEBI:190135"/>
    </cofactor>
</comment>
<evidence type="ECO:0000313" key="13">
    <source>
        <dbReference type="EMBL" id="MBG0778902.1"/>
    </source>
</evidence>
<keyword evidence="8 11" id="KW-0408">Iron</keyword>
<keyword evidence="3" id="KW-0285">Flavoprotein</keyword>
<dbReference type="InterPro" id="IPR017938">
    <property type="entry name" value="Riboflavin_synthase-like_b-brl"/>
</dbReference>
<dbReference type="Gene3D" id="2.10.240.10">
    <property type="entry name" value="Dihydroorotate dehydrogenase, electron transfer subunit"/>
    <property type="match status" value="1"/>
</dbReference>
<dbReference type="AlphaFoldDB" id="A0A931CPN9"/>
<feature type="binding site" evidence="11">
    <location>
        <position position="222"/>
    </location>
    <ligand>
        <name>[2Fe-2S] cluster</name>
        <dbReference type="ChEBI" id="CHEBI:190135"/>
    </ligand>
</feature>
<dbReference type="NCBIfam" id="NF000796">
    <property type="entry name" value="PRK00054.1-1"/>
    <property type="match status" value="1"/>
</dbReference>
<keyword evidence="7" id="KW-0249">Electron transport</keyword>
<dbReference type="PANTHER" id="PTHR43513">
    <property type="entry name" value="DIHYDROOROTATE DEHYDROGENASE B (NAD(+)), ELECTRON TRANSFER SUBUNIT"/>
    <property type="match status" value="1"/>
</dbReference>
<evidence type="ECO:0000256" key="7">
    <source>
        <dbReference type="ARBA" id="ARBA00022982"/>
    </source>
</evidence>
<dbReference type="Gene3D" id="2.40.30.10">
    <property type="entry name" value="Translation factors"/>
    <property type="match status" value="1"/>
</dbReference>
<keyword evidence="5 11" id="KW-0479">Metal-binding</keyword>
<comment type="caution">
    <text evidence="13">The sequence shown here is derived from an EMBL/GenBank/DDBJ whole genome shotgun (WGS) entry which is preliminary data.</text>
</comment>
<evidence type="ECO:0000259" key="12">
    <source>
        <dbReference type="PROSITE" id="PS51384"/>
    </source>
</evidence>
<evidence type="ECO:0000256" key="10">
    <source>
        <dbReference type="ARBA" id="ARBA00034078"/>
    </source>
</evidence>
<gene>
    <name evidence="13" type="ORF">H0S81_03120</name>
</gene>
<evidence type="ECO:0000256" key="5">
    <source>
        <dbReference type="ARBA" id="ARBA00022723"/>
    </source>
</evidence>
<dbReference type="PIRSF" id="PIRSF006816">
    <property type="entry name" value="Cyc3_hyd_g"/>
    <property type="match status" value="1"/>
</dbReference>
<keyword evidence="2" id="KW-0813">Transport</keyword>
<dbReference type="GO" id="GO:0046872">
    <property type="term" value="F:metal ion binding"/>
    <property type="evidence" value="ECO:0007669"/>
    <property type="project" value="UniProtKB-KW"/>
</dbReference>
<dbReference type="SUPFAM" id="SSF63380">
    <property type="entry name" value="Riboflavin synthase domain-like"/>
    <property type="match status" value="1"/>
</dbReference>
<evidence type="ECO:0000313" key="14">
    <source>
        <dbReference type="Proteomes" id="UP000706172"/>
    </source>
</evidence>
<dbReference type="InterPro" id="IPR039261">
    <property type="entry name" value="FNR_nucleotide-bd"/>
</dbReference>
<keyword evidence="9 11" id="KW-0411">Iron-sulfur</keyword>
<comment type="cofactor">
    <cofactor evidence="11">
        <name>[2Fe-2S] cluster</name>
        <dbReference type="ChEBI" id="CHEBI:190135"/>
    </cofactor>
    <text evidence="11">Binds 1 [2Fe-2S] cluster per subunit.</text>
</comment>
<dbReference type="GO" id="GO:0006221">
    <property type="term" value="P:pyrimidine nucleotide biosynthetic process"/>
    <property type="evidence" value="ECO:0007669"/>
    <property type="project" value="InterPro"/>
</dbReference>
<evidence type="ECO:0000256" key="4">
    <source>
        <dbReference type="ARBA" id="ARBA00022714"/>
    </source>
</evidence>
<sequence length="273" mass="29950">MIADHTPLMIEVAEKTVHNDVYTTLFFDFAIDFRPGQFVMLWLPGVDEKPYSLSYHSPTRFGITIEAKGRFSRRAVALSPGDLAGIRGPFGNGFDIVSSRHTAVVAGGCGMAPLAPLVTKLHPDLCFIHGARTKAFLLFPDRFDITRHIATDDGSSGHKGLVTDLLAAEIQCRKDQGKPQLTMVYACGPEIMMHAVFTLCESHAIPCQVSLERYMRCGFGVCGACVCSDRVVCKDGPVFNSAQLQNMADFNRTALLKSGRAVPLSDYVTWRCQ</sequence>
<evidence type="ECO:0000256" key="6">
    <source>
        <dbReference type="ARBA" id="ARBA00022827"/>
    </source>
</evidence>
<dbReference type="Proteomes" id="UP000706172">
    <property type="component" value="Unassembled WGS sequence"/>
</dbReference>
<evidence type="ECO:0000256" key="11">
    <source>
        <dbReference type="PIRSR" id="PIRSR006816-2"/>
    </source>
</evidence>
<dbReference type="EMBL" id="JACCQK010000140">
    <property type="protein sequence ID" value="MBG0778902.1"/>
    <property type="molecule type" value="Genomic_DNA"/>
</dbReference>
<accession>A0A931CPN9</accession>
<keyword evidence="4 11" id="KW-0001">2Fe-2S</keyword>
<dbReference type="Gene3D" id="3.40.50.80">
    <property type="entry name" value="Nucleotide-binding domain of ferredoxin-NADP reductase (FNR) module"/>
    <property type="match status" value="1"/>
</dbReference>
<organism evidence="13 14">
    <name type="scientific">Desulfotignum balticum</name>
    <dbReference type="NCBI Taxonomy" id="115781"/>
    <lineage>
        <taxon>Bacteria</taxon>
        <taxon>Pseudomonadati</taxon>
        <taxon>Thermodesulfobacteriota</taxon>
        <taxon>Desulfobacteria</taxon>
        <taxon>Desulfobacterales</taxon>
        <taxon>Desulfobacteraceae</taxon>
        <taxon>Desulfotignum</taxon>
    </lineage>
</organism>
<dbReference type="InterPro" id="IPR037117">
    <property type="entry name" value="Dihydroorotate_DH_ele_sf"/>
</dbReference>
<name>A0A931CPN9_9BACT</name>
<dbReference type="PANTHER" id="PTHR43513:SF3">
    <property type="entry name" value="DIHYDROOROTATE DEHYDROGENASE B (NAD(+)), ELECTRON TRANSFER SUBUNIT-RELATED"/>
    <property type="match status" value="1"/>
</dbReference>
<reference evidence="13" key="1">
    <citation type="submission" date="2020-07" db="EMBL/GenBank/DDBJ databases">
        <title>Severe corrosion of carbon steel in oil field produced water can be linked to methanogenic archaea containing a special type of NiFe hydrogenase.</title>
        <authorList>
            <person name="Lahme S."/>
            <person name="Mand J."/>
            <person name="Longwell J."/>
            <person name="Smith R."/>
            <person name="Enning D."/>
        </authorList>
    </citation>
    <scope>NUCLEOTIDE SEQUENCE</scope>
    <source>
        <strain evidence="13">MIC098Bin6</strain>
    </source>
</reference>
<feature type="binding site" evidence="11">
    <location>
        <position position="225"/>
    </location>
    <ligand>
        <name>[2Fe-2S] cluster</name>
        <dbReference type="ChEBI" id="CHEBI:190135"/>
    </ligand>
</feature>
<dbReference type="InterPro" id="IPR012165">
    <property type="entry name" value="Cyt_c3_hydrogenase_gsu"/>
</dbReference>
<protein>
    <submittedName>
        <fullName evidence="13">Dihydroorotate dehydrogenase electron transfer subunit</fullName>
    </submittedName>
</protein>
<comment type="similarity">
    <text evidence="1">Belongs to the PyrK family.</text>
</comment>
<dbReference type="PROSITE" id="PS51384">
    <property type="entry name" value="FAD_FR"/>
    <property type="match status" value="1"/>
</dbReference>
<feature type="binding site" evidence="11">
    <location>
        <position position="233"/>
    </location>
    <ligand>
        <name>[2Fe-2S] cluster</name>
        <dbReference type="ChEBI" id="CHEBI:190135"/>
    </ligand>
</feature>
<keyword evidence="6" id="KW-0274">FAD</keyword>
<dbReference type="InterPro" id="IPR019480">
    <property type="entry name" value="Dihydroorotate_DH_Fe-S-bd"/>
</dbReference>
<evidence type="ECO:0000256" key="9">
    <source>
        <dbReference type="ARBA" id="ARBA00023014"/>
    </source>
</evidence>
<dbReference type="InterPro" id="IPR050353">
    <property type="entry name" value="PyrK_electron_transfer"/>
</dbReference>
<proteinExistence type="inferred from homology"/>
<evidence type="ECO:0000256" key="3">
    <source>
        <dbReference type="ARBA" id="ARBA00022630"/>
    </source>
</evidence>
<dbReference type="GO" id="GO:0050660">
    <property type="term" value="F:flavin adenine dinucleotide binding"/>
    <property type="evidence" value="ECO:0007669"/>
    <property type="project" value="InterPro"/>
</dbReference>
<evidence type="ECO:0000256" key="2">
    <source>
        <dbReference type="ARBA" id="ARBA00022448"/>
    </source>
</evidence>
<dbReference type="SUPFAM" id="SSF52343">
    <property type="entry name" value="Ferredoxin reductase-like, C-terminal NADP-linked domain"/>
    <property type="match status" value="1"/>
</dbReference>
<evidence type="ECO:0000256" key="8">
    <source>
        <dbReference type="ARBA" id="ARBA00023004"/>
    </source>
</evidence>
<dbReference type="GO" id="GO:0016491">
    <property type="term" value="F:oxidoreductase activity"/>
    <property type="evidence" value="ECO:0007669"/>
    <property type="project" value="InterPro"/>
</dbReference>
<dbReference type="Pfam" id="PF10418">
    <property type="entry name" value="DHODB_Fe-S_bind"/>
    <property type="match status" value="1"/>
</dbReference>
<evidence type="ECO:0000256" key="1">
    <source>
        <dbReference type="ARBA" id="ARBA00006422"/>
    </source>
</evidence>